<dbReference type="PROSITE" id="PS50020">
    <property type="entry name" value="WW_DOMAIN_2"/>
    <property type="match status" value="1"/>
</dbReference>
<dbReference type="Pfam" id="PF00397">
    <property type="entry name" value="WW"/>
    <property type="match status" value="1"/>
</dbReference>
<gene>
    <name evidence="3" type="ORF">SPPG_01245</name>
</gene>
<feature type="compositionally biased region" description="Pro residues" evidence="1">
    <location>
        <begin position="1"/>
        <end position="14"/>
    </location>
</feature>
<evidence type="ECO:0000313" key="4">
    <source>
        <dbReference type="Proteomes" id="UP000053201"/>
    </source>
</evidence>
<dbReference type="GeneID" id="27684924"/>
<name>A0A0L0HSF6_SPIPD</name>
<evidence type="ECO:0000313" key="3">
    <source>
        <dbReference type="EMBL" id="KND03789.1"/>
    </source>
</evidence>
<feature type="compositionally biased region" description="Polar residues" evidence="1">
    <location>
        <begin position="166"/>
        <end position="181"/>
    </location>
</feature>
<feature type="region of interest" description="Disordered" evidence="1">
    <location>
        <begin position="1"/>
        <end position="20"/>
    </location>
</feature>
<evidence type="ECO:0000259" key="2">
    <source>
        <dbReference type="PROSITE" id="PS50020"/>
    </source>
</evidence>
<feature type="compositionally biased region" description="Low complexity" evidence="1">
    <location>
        <begin position="142"/>
        <end position="158"/>
    </location>
</feature>
<accession>A0A0L0HSF6</accession>
<dbReference type="RefSeq" id="XP_016611828.1">
    <property type="nucleotide sequence ID" value="XM_016749573.1"/>
</dbReference>
<dbReference type="Proteomes" id="UP000053201">
    <property type="component" value="Unassembled WGS sequence"/>
</dbReference>
<dbReference type="CDD" id="cd00201">
    <property type="entry name" value="WW"/>
    <property type="match status" value="1"/>
</dbReference>
<keyword evidence="4" id="KW-1185">Reference proteome</keyword>
<dbReference type="AlphaFoldDB" id="A0A0L0HSF6"/>
<dbReference type="OMA" id="DCQWDPN"/>
<evidence type="ECO:0000256" key="1">
    <source>
        <dbReference type="SAM" id="MobiDB-lite"/>
    </source>
</evidence>
<dbReference type="Gene3D" id="2.20.70.10">
    <property type="match status" value="1"/>
</dbReference>
<feature type="region of interest" description="Disordered" evidence="1">
    <location>
        <begin position="39"/>
        <end position="124"/>
    </location>
</feature>
<reference evidence="3 4" key="1">
    <citation type="submission" date="2009-08" db="EMBL/GenBank/DDBJ databases">
        <title>The Genome Sequence of Spizellomyces punctatus strain DAOM BR117.</title>
        <authorList>
            <consortium name="The Broad Institute Genome Sequencing Platform"/>
            <person name="Russ C."/>
            <person name="Cuomo C."/>
            <person name="Shea T."/>
            <person name="Young S.K."/>
            <person name="Zeng Q."/>
            <person name="Koehrsen M."/>
            <person name="Haas B."/>
            <person name="Borodovsky M."/>
            <person name="Guigo R."/>
            <person name="Alvarado L."/>
            <person name="Berlin A."/>
            <person name="Bochicchio J."/>
            <person name="Borenstein D."/>
            <person name="Chapman S."/>
            <person name="Chen Z."/>
            <person name="Engels R."/>
            <person name="Freedman E."/>
            <person name="Gellesch M."/>
            <person name="Goldberg J."/>
            <person name="Griggs A."/>
            <person name="Gujja S."/>
            <person name="Heiman D."/>
            <person name="Hepburn T."/>
            <person name="Howarth C."/>
            <person name="Jen D."/>
            <person name="Larson L."/>
            <person name="Lewis B."/>
            <person name="Mehta T."/>
            <person name="Park D."/>
            <person name="Pearson M."/>
            <person name="Roberts A."/>
            <person name="Saif S."/>
            <person name="Shenoy N."/>
            <person name="Sisk P."/>
            <person name="Stolte C."/>
            <person name="Sykes S."/>
            <person name="Thomson T."/>
            <person name="Walk T."/>
            <person name="White J."/>
            <person name="Yandava C."/>
            <person name="Burger G."/>
            <person name="Gray M.W."/>
            <person name="Holland P.W.H."/>
            <person name="King N."/>
            <person name="Lang F.B.F."/>
            <person name="Roger A.J."/>
            <person name="Ruiz-Trillo I."/>
            <person name="Lander E."/>
            <person name="Nusbaum C."/>
        </authorList>
    </citation>
    <scope>NUCLEOTIDE SEQUENCE [LARGE SCALE GENOMIC DNA]</scope>
    <source>
        <strain evidence="3 4">DAOM BR117</strain>
    </source>
</reference>
<protein>
    <recommendedName>
        <fullName evidence="2">WW domain-containing protein</fullName>
    </recommendedName>
</protein>
<dbReference type="EMBL" id="KQ257451">
    <property type="protein sequence ID" value="KND03789.1"/>
    <property type="molecule type" value="Genomic_DNA"/>
</dbReference>
<dbReference type="InParanoid" id="A0A0L0HSF6"/>
<dbReference type="PROSITE" id="PS01159">
    <property type="entry name" value="WW_DOMAIN_1"/>
    <property type="match status" value="1"/>
</dbReference>
<dbReference type="VEuPathDB" id="FungiDB:SPPG_01245"/>
<dbReference type="SMART" id="SM00456">
    <property type="entry name" value="WW"/>
    <property type="match status" value="1"/>
</dbReference>
<feature type="compositionally biased region" description="Basic and acidic residues" evidence="1">
    <location>
        <begin position="54"/>
        <end position="66"/>
    </location>
</feature>
<proteinExistence type="predicted"/>
<dbReference type="OrthoDB" id="2444812at2759"/>
<dbReference type="InterPro" id="IPR036020">
    <property type="entry name" value="WW_dom_sf"/>
</dbReference>
<feature type="region of interest" description="Disordered" evidence="1">
    <location>
        <begin position="142"/>
        <end position="184"/>
    </location>
</feature>
<dbReference type="InterPro" id="IPR001202">
    <property type="entry name" value="WW_dom"/>
</dbReference>
<organism evidence="3 4">
    <name type="scientific">Spizellomyces punctatus (strain DAOM BR117)</name>
    <dbReference type="NCBI Taxonomy" id="645134"/>
    <lineage>
        <taxon>Eukaryota</taxon>
        <taxon>Fungi</taxon>
        <taxon>Fungi incertae sedis</taxon>
        <taxon>Chytridiomycota</taxon>
        <taxon>Chytridiomycota incertae sedis</taxon>
        <taxon>Chytridiomycetes</taxon>
        <taxon>Spizellomycetales</taxon>
        <taxon>Spizellomycetaceae</taxon>
        <taxon>Spizellomyces</taxon>
    </lineage>
</organism>
<feature type="domain" description="WW" evidence="2">
    <location>
        <begin position="13"/>
        <end position="47"/>
    </location>
</feature>
<dbReference type="SUPFAM" id="SSF51045">
    <property type="entry name" value="WW domain"/>
    <property type="match status" value="1"/>
</dbReference>
<sequence length="299" mass="33989">MSNPQTPPPLPPNPAKSQWQSCWDETSQLYYWWNTATNETTWEDPNQISSVAKPKHEADQNNHVENVEAIEDEIAVKPPDSQEPVEGTSAAEEEETSTETSKDKSVETSEESQSPIDQGTASNDYYNSEEYYNWYYSQYLPQSSISSSNSPDNTSPPDSKLRAGGDSSNTSTDPSGTSYLMQTEHGAKSNVIGKIDYSDYTVTGAFNSRTGRFQNIDRDPRYAAPDQYFDQSSKAIRQMNFFFDYDKFQEERAAKRLAEMDGEGQVRKQQKLTKKDIEFYKQRKKEKKLKSLKARFGGD</sequence>